<feature type="compositionally biased region" description="Low complexity" evidence="5">
    <location>
        <begin position="34"/>
        <end position="43"/>
    </location>
</feature>
<dbReference type="InterPro" id="IPR011011">
    <property type="entry name" value="Znf_FYVE_PHD"/>
</dbReference>
<dbReference type="InterPro" id="IPR013083">
    <property type="entry name" value="Znf_RING/FYVE/PHD"/>
</dbReference>
<evidence type="ECO:0000256" key="4">
    <source>
        <dbReference type="PROSITE-ProRule" id="PRU00146"/>
    </source>
</evidence>
<comment type="caution">
    <text evidence="7">The sequence shown here is derived from an EMBL/GenBank/DDBJ whole genome shotgun (WGS) entry which is preliminary data.</text>
</comment>
<dbReference type="Gene3D" id="2.30.30.1150">
    <property type="match status" value="1"/>
</dbReference>
<evidence type="ECO:0000313" key="7">
    <source>
        <dbReference type="EMBL" id="KAB5568547.1"/>
    </source>
</evidence>
<feature type="region of interest" description="Disordered" evidence="5">
    <location>
        <begin position="1"/>
        <end position="68"/>
    </location>
</feature>
<reference evidence="8" key="1">
    <citation type="journal article" date="2019" name="Gigascience">
        <title>De novo genome assembly of the endangered Acer yangbiense, a plant species with extremely small populations endemic to Yunnan Province, China.</title>
        <authorList>
            <person name="Yang J."/>
            <person name="Wariss H.M."/>
            <person name="Tao L."/>
            <person name="Zhang R."/>
            <person name="Yun Q."/>
            <person name="Hollingsworth P."/>
            <person name="Dao Z."/>
            <person name="Luo G."/>
            <person name="Guo H."/>
            <person name="Ma Y."/>
            <person name="Sun W."/>
        </authorList>
    </citation>
    <scope>NUCLEOTIDE SEQUENCE [LARGE SCALE GENOMIC DNA]</scope>
    <source>
        <strain evidence="8">cv. br00</strain>
    </source>
</reference>
<dbReference type="PROSITE" id="PS50016">
    <property type="entry name" value="ZF_PHD_2"/>
    <property type="match status" value="2"/>
</dbReference>
<gene>
    <name evidence="7" type="ORF">DKX38_002340</name>
</gene>
<proteinExistence type="predicted"/>
<evidence type="ECO:0000313" key="8">
    <source>
        <dbReference type="Proteomes" id="UP000326939"/>
    </source>
</evidence>
<name>A0A5N5NNE6_9ROSI</name>
<keyword evidence="1" id="KW-0479">Metal-binding</keyword>
<keyword evidence="3" id="KW-0862">Zinc</keyword>
<dbReference type="Proteomes" id="UP000326939">
    <property type="component" value="Chromosome 2"/>
</dbReference>
<dbReference type="SMART" id="SM00249">
    <property type="entry name" value="PHD"/>
    <property type="match status" value="3"/>
</dbReference>
<evidence type="ECO:0000256" key="5">
    <source>
        <dbReference type="SAM" id="MobiDB-lite"/>
    </source>
</evidence>
<accession>A0A5N5NNE6</accession>
<dbReference type="SUPFAM" id="SSF57903">
    <property type="entry name" value="FYVE/PHD zinc finger"/>
    <property type="match status" value="3"/>
</dbReference>
<protein>
    <recommendedName>
        <fullName evidence="6">PHD-type domain-containing protein</fullName>
    </recommendedName>
</protein>
<dbReference type="InterPro" id="IPR001965">
    <property type="entry name" value="Znf_PHD"/>
</dbReference>
<evidence type="ECO:0000259" key="6">
    <source>
        <dbReference type="PROSITE" id="PS50016"/>
    </source>
</evidence>
<dbReference type="InterPro" id="IPR019787">
    <property type="entry name" value="Znf_PHD-finger"/>
</dbReference>
<evidence type="ECO:0000256" key="3">
    <source>
        <dbReference type="ARBA" id="ARBA00022833"/>
    </source>
</evidence>
<dbReference type="PROSITE" id="PS01359">
    <property type="entry name" value="ZF_PHD_1"/>
    <property type="match status" value="1"/>
</dbReference>
<dbReference type="GO" id="GO:0008270">
    <property type="term" value="F:zinc ion binding"/>
    <property type="evidence" value="ECO:0007669"/>
    <property type="project" value="UniProtKB-KW"/>
</dbReference>
<feature type="domain" description="PHD-type" evidence="6">
    <location>
        <begin position="515"/>
        <end position="565"/>
    </location>
</feature>
<sequence length="661" mass="74164">MAGEEGMRNGEGTEEIVQPLKIEAMDNGFGNDGGEASSGSSEGLRTYKRRRNMRSNLNGKGQEDGKSLKEAGSRLADQVAHKHRLYMPGFPYAISLCIDLLEITLIEYDFVEKILALETIKNDSRDHLRENHASLNHSSDVSQRQWRKFVLDHMYQSSSNDGDGIQRCIRDALMMTESGNFNADWHKSPSKGQMANGTPSTAKGHASFISNGTLEESQHHSVTDLCQNAFLNILLSEKFTSLCKLLFENFKGMTTDSILSLNFIDKRMKEGAYDRLPMLFCEDIEQFWRKLQGFGVELISLAKSLSDISKTCYNERVGGFVHCTFEDKKHEFCTQDSDSHGKPEQTDACYVHRVCNCRRCGEKADGRDCLVCDSCEQMYHVSCIVPAVREIPPKSWYCHNCTASGMGSPHKNCVACERLSCCRTQNNQANDEIGLSTQEPPGGFEEASNFSLNYEVKSSEGTGNMCICKICGSPVVNGEKIKICDHSECPGKYFHVRCLTMRQIDSCGPRWYCPSCLCRVCITDRDDDKIVLCDGCDHAYHLYCMIPPRTSVPKGKWFCRQCDVKIQRLRRVRRAYEKSENYRKKNGEGVKKESENLKKLYEEGGEESDKGRGMDMLITAALNCEVGCQSNEELKSTGMDISLGCKLVGFADLDTRLLAGS</sequence>
<dbReference type="InterPro" id="IPR019786">
    <property type="entry name" value="Zinc_finger_PHD-type_CS"/>
</dbReference>
<evidence type="ECO:0000256" key="2">
    <source>
        <dbReference type="ARBA" id="ARBA00022771"/>
    </source>
</evidence>
<dbReference type="PANTHER" id="PTHR47162:SF9">
    <property type="entry name" value="PHD FINGER PROTEIN EHD3-LIKE"/>
    <property type="match status" value="1"/>
</dbReference>
<dbReference type="PANTHER" id="PTHR47162">
    <property type="entry name" value="OS02G0192300 PROTEIN"/>
    <property type="match status" value="1"/>
</dbReference>
<dbReference type="Pfam" id="PF00628">
    <property type="entry name" value="PHD"/>
    <property type="match status" value="2"/>
</dbReference>
<dbReference type="AlphaFoldDB" id="A0A5N5NNE6"/>
<dbReference type="EMBL" id="VDCV01000002">
    <property type="protein sequence ID" value="KAB5568547.1"/>
    <property type="molecule type" value="Genomic_DNA"/>
</dbReference>
<dbReference type="Gene3D" id="3.30.40.10">
    <property type="entry name" value="Zinc/RING finger domain, C3HC4 (zinc finger)"/>
    <property type="match status" value="2"/>
</dbReference>
<evidence type="ECO:0000256" key="1">
    <source>
        <dbReference type="ARBA" id="ARBA00022723"/>
    </source>
</evidence>
<feature type="domain" description="PHD-type" evidence="6">
    <location>
        <begin position="354"/>
        <end position="404"/>
    </location>
</feature>
<organism evidence="7 8">
    <name type="scientific">Salix brachista</name>
    <dbReference type="NCBI Taxonomy" id="2182728"/>
    <lineage>
        <taxon>Eukaryota</taxon>
        <taxon>Viridiplantae</taxon>
        <taxon>Streptophyta</taxon>
        <taxon>Embryophyta</taxon>
        <taxon>Tracheophyta</taxon>
        <taxon>Spermatophyta</taxon>
        <taxon>Magnoliopsida</taxon>
        <taxon>eudicotyledons</taxon>
        <taxon>Gunneridae</taxon>
        <taxon>Pentapetalae</taxon>
        <taxon>rosids</taxon>
        <taxon>fabids</taxon>
        <taxon>Malpighiales</taxon>
        <taxon>Salicaceae</taxon>
        <taxon>Saliceae</taxon>
        <taxon>Salix</taxon>
    </lineage>
</organism>
<keyword evidence="8" id="KW-1185">Reference proteome</keyword>
<keyword evidence="2 4" id="KW-0863">Zinc-finger</keyword>